<dbReference type="EMBL" id="KZ824596">
    <property type="protein sequence ID" value="RAK83137.1"/>
    <property type="molecule type" value="Genomic_DNA"/>
</dbReference>
<evidence type="ECO:0000313" key="2">
    <source>
        <dbReference type="Proteomes" id="UP000249748"/>
    </source>
</evidence>
<sequence>PPKTPGPEPCPCDNAACPSNPLPANPLSFFLTFFPFGREGKGSLEKKKKAGMWKYGREIDAGPDRRVALPSLVG</sequence>
<accession>A0ACD1I022</accession>
<proteinExistence type="predicted"/>
<gene>
    <name evidence="1" type="ORF">BO79DRAFT_161608</name>
</gene>
<organism evidence="1 2">
    <name type="scientific">Aspergillus costaricaensis CBS 115574</name>
    <dbReference type="NCBI Taxonomy" id="1448317"/>
    <lineage>
        <taxon>Eukaryota</taxon>
        <taxon>Fungi</taxon>
        <taxon>Dikarya</taxon>
        <taxon>Ascomycota</taxon>
        <taxon>Pezizomycotina</taxon>
        <taxon>Eurotiomycetes</taxon>
        <taxon>Eurotiomycetidae</taxon>
        <taxon>Eurotiales</taxon>
        <taxon>Aspergillaceae</taxon>
        <taxon>Aspergillus</taxon>
        <taxon>Aspergillus subgen. Circumdati</taxon>
    </lineage>
</organism>
<feature type="non-terminal residue" evidence="1">
    <location>
        <position position="1"/>
    </location>
</feature>
<dbReference type="Proteomes" id="UP000249748">
    <property type="component" value="Unassembled WGS sequence"/>
</dbReference>
<keyword evidence="2" id="KW-1185">Reference proteome</keyword>
<name>A0ACD1I022_9EURO</name>
<reference evidence="1" key="1">
    <citation type="submission" date="2018-02" db="EMBL/GenBank/DDBJ databases">
        <title>The genomes of Aspergillus section Nigri reveals drivers in fungal speciation.</title>
        <authorList>
            <consortium name="DOE Joint Genome Institute"/>
            <person name="Vesth T.C."/>
            <person name="Nybo J."/>
            <person name="Theobald S."/>
            <person name="Brandl J."/>
            <person name="Frisvad J.C."/>
            <person name="Nielsen K.F."/>
            <person name="Lyhne E.K."/>
            <person name="Kogle M.E."/>
            <person name="Kuo A."/>
            <person name="Riley R."/>
            <person name="Clum A."/>
            <person name="Nolan M."/>
            <person name="Lipzen A."/>
            <person name="Salamov A."/>
            <person name="Henrissat B."/>
            <person name="Wiebenga A."/>
            <person name="De vries R.P."/>
            <person name="Grigoriev I.V."/>
            <person name="Mortensen U.H."/>
            <person name="Andersen M.R."/>
            <person name="Baker S.E."/>
        </authorList>
    </citation>
    <scope>NUCLEOTIDE SEQUENCE</scope>
    <source>
        <strain evidence="1">CBS 115574</strain>
    </source>
</reference>
<evidence type="ECO:0000313" key="1">
    <source>
        <dbReference type="EMBL" id="RAK83137.1"/>
    </source>
</evidence>
<protein>
    <submittedName>
        <fullName evidence="1">Uncharacterized protein</fullName>
    </submittedName>
</protein>